<dbReference type="PATRIC" id="fig|1702214.3.peg.1819"/>
<dbReference type="AlphaFoldDB" id="A0A0Q4AY20"/>
<protein>
    <submittedName>
        <fullName evidence="1">Uncharacterized protein</fullName>
    </submittedName>
</protein>
<reference evidence="1" key="1">
    <citation type="submission" date="2015-08" db="EMBL/GenBank/DDBJ databases">
        <title>Candidatus Bacteriodes Periocalifornicus.</title>
        <authorList>
            <person name="McLean J.S."/>
            <person name="Kelley S."/>
        </authorList>
    </citation>
    <scope>NUCLEOTIDE SEQUENCE [LARGE SCALE GENOMIC DNA]</scope>
    <source>
        <strain evidence="1">12B</strain>
    </source>
</reference>
<evidence type="ECO:0000313" key="2">
    <source>
        <dbReference type="Proteomes" id="UP000054172"/>
    </source>
</evidence>
<gene>
    <name evidence="1" type="ORF">AL399_04545</name>
</gene>
<dbReference type="Proteomes" id="UP000054172">
    <property type="component" value="Unassembled WGS sequence"/>
</dbReference>
<dbReference type="EMBL" id="LIIK01000017">
    <property type="protein sequence ID" value="KQM08931.1"/>
    <property type="molecule type" value="Genomic_DNA"/>
</dbReference>
<keyword evidence="2" id="KW-1185">Reference proteome</keyword>
<name>A0A0Q4AY20_9BACT</name>
<accession>A0A0Q4AY20</accession>
<evidence type="ECO:0000313" key="1">
    <source>
        <dbReference type="EMBL" id="KQM08931.1"/>
    </source>
</evidence>
<proteinExistence type="predicted"/>
<organism evidence="1 2">
    <name type="scientific">Candidatus [Bacteroides] periocalifornicus</name>
    <dbReference type="NCBI Taxonomy" id="1702214"/>
    <lineage>
        <taxon>Bacteria</taxon>
        <taxon>Pseudomonadati</taxon>
        <taxon>Bacteroidota</taxon>
    </lineage>
</organism>
<sequence length="77" mass="8631">MPHHLRGLQRAFAVPSPYLRRTSSSASSDFVMKSEHEAAQVRRWYGAGIAHIRRAVCRPACFFIPSRASSTRMVASN</sequence>
<comment type="caution">
    <text evidence="1">The sequence shown here is derived from an EMBL/GenBank/DDBJ whole genome shotgun (WGS) entry which is preliminary data.</text>
</comment>